<dbReference type="PIRSF" id="PIRSF011491">
    <property type="entry name" value="Mtase_YbcY_prd"/>
    <property type="match status" value="1"/>
</dbReference>
<dbReference type="GO" id="GO:0008168">
    <property type="term" value="F:methyltransferase activity"/>
    <property type="evidence" value="ECO:0007669"/>
    <property type="project" value="UniProtKB-KW"/>
</dbReference>
<dbReference type="Pfam" id="PF08242">
    <property type="entry name" value="Methyltransf_12"/>
    <property type="match status" value="1"/>
</dbReference>
<feature type="domain" description="Methyltransferase type 12" evidence="1">
    <location>
        <begin position="62"/>
        <end position="160"/>
    </location>
</feature>
<evidence type="ECO:0000259" key="1">
    <source>
        <dbReference type="Pfam" id="PF08242"/>
    </source>
</evidence>
<dbReference type="InterPro" id="IPR013217">
    <property type="entry name" value="Methyltransf_12"/>
</dbReference>
<dbReference type="RefSeq" id="WP_091298394.1">
    <property type="nucleotide sequence ID" value="NZ_FMDN01000012.1"/>
</dbReference>
<evidence type="ECO:0000313" key="3">
    <source>
        <dbReference type="Proteomes" id="UP000199408"/>
    </source>
</evidence>
<dbReference type="InterPro" id="IPR029063">
    <property type="entry name" value="SAM-dependent_MTases_sf"/>
</dbReference>
<dbReference type="AlphaFoldDB" id="A0A1C5IJQ4"/>
<accession>A0A1C5IJQ4</accession>
<proteinExistence type="predicted"/>
<dbReference type="OrthoDB" id="507855at2"/>
<dbReference type="Gene3D" id="3.40.50.150">
    <property type="entry name" value="Vaccinia Virus protein VP39"/>
    <property type="match status" value="1"/>
</dbReference>
<organism evidence="2 3">
    <name type="scientific">Micromonospora halophytica</name>
    <dbReference type="NCBI Taxonomy" id="47864"/>
    <lineage>
        <taxon>Bacteria</taxon>
        <taxon>Bacillati</taxon>
        <taxon>Actinomycetota</taxon>
        <taxon>Actinomycetes</taxon>
        <taxon>Micromonosporales</taxon>
        <taxon>Micromonosporaceae</taxon>
        <taxon>Micromonospora</taxon>
    </lineage>
</organism>
<keyword evidence="2" id="KW-0808">Transferase</keyword>
<dbReference type="CDD" id="cd02440">
    <property type="entry name" value="AdoMet_MTases"/>
    <property type="match status" value="1"/>
</dbReference>
<dbReference type="Proteomes" id="UP000199408">
    <property type="component" value="Unassembled WGS sequence"/>
</dbReference>
<evidence type="ECO:0000313" key="2">
    <source>
        <dbReference type="EMBL" id="SCG58485.1"/>
    </source>
</evidence>
<dbReference type="EMBL" id="FMDN01000012">
    <property type="protein sequence ID" value="SCG58485.1"/>
    <property type="molecule type" value="Genomic_DNA"/>
</dbReference>
<name>A0A1C5IJQ4_9ACTN</name>
<sequence length="225" mass="25228">MPEQVDTSPTRGDVLAGTAVYDQEWLSQYDNVVLDRICRRIWLCDSAEMVRLYDRNIGERHLDLGPGTGFFLDSCRQRSPRPRIALVDLNPTVLAQSAARLRRFQPAVFERDVLSPFALDGEQFDSVGMNFLLHCLPGGMRHKARVFDHARAHVVPGGRIFGSTVPGTGVPHSSEALRLLETLNEKRTFDNEGDSLRGLEAELASRFTDYEVTVRGSVALFEVRL</sequence>
<protein>
    <submittedName>
        <fullName evidence="2">Methyltransferase domain-containing protein</fullName>
    </submittedName>
</protein>
<dbReference type="STRING" id="47864.GA0070560_11262"/>
<dbReference type="InterPro" id="IPR016584">
    <property type="entry name" value="MeTrfase_VrtF"/>
</dbReference>
<reference evidence="3" key="1">
    <citation type="submission" date="2016-06" db="EMBL/GenBank/DDBJ databases">
        <authorList>
            <person name="Varghese N."/>
        </authorList>
    </citation>
    <scope>NUCLEOTIDE SEQUENCE [LARGE SCALE GENOMIC DNA]</scope>
    <source>
        <strain evidence="3">DSM 43171</strain>
    </source>
</reference>
<keyword evidence="2" id="KW-0489">Methyltransferase</keyword>
<dbReference type="GO" id="GO:0032259">
    <property type="term" value="P:methylation"/>
    <property type="evidence" value="ECO:0007669"/>
    <property type="project" value="UniProtKB-KW"/>
</dbReference>
<keyword evidence="3" id="KW-1185">Reference proteome</keyword>
<gene>
    <name evidence="2" type="ORF">GA0070560_11262</name>
</gene>
<dbReference type="SUPFAM" id="SSF53335">
    <property type="entry name" value="S-adenosyl-L-methionine-dependent methyltransferases"/>
    <property type="match status" value="1"/>
</dbReference>